<dbReference type="Proteomes" id="UP000682739">
    <property type="component" value="Chromosome"/>
</dbReference>
<evidence type="ECO:0000256" key="1">
    <source>
        <dbReference type="SAM" id="Phobius"/>
    </source>
</evidence>
<dbReference type="EMBL" id="CP072110">
    <property type="protein sequence ID" value="QTH63329.1"/>
    <property type="molecule type" value="Genomic_DNA"/>
</dbReference>
<dbReference type="KEGG" id="psym:J1N51_11390"/>
<reference evidence="2" key="1">
    <citation type="submission" date="2021-03" db="EMBL/GenBank/DDBJ databases">
        <title>Description of Psychrosphaera ytuae sp. nov. isolated from deep sea sediment of South China Sea.</title>
        <authorList>
            <person name="Zhang J."/>
            <person name="Xu X.-D."/>
        </authorList>
    </citation>
    <scope>NUCLEOTIDE SEQUENCE</scope>
    <source>
        <strain evidence="2">MTZ26</strain>
    </source>
</reference>
<gene>
    <name evidence="2" type="ORF">J1N51_11390</name>
</gene>
<proteinExistence type="predicted"/>
<keyword evidence="1" id="KW-0812">Transmembrane</keyword>
<feature type="transmembrane region" description="Helical" evidence="1">
    <location>
        <begin position="111"/>
        <end position="132"/>
    </location>
</feature>
<dbReference type="AlphaFoldDB" id="A0A975HJK7"/>
<keyword evidence="3" id="KW-1185">Reference proteome</keyword>
<evidence type="ECO:0000313" key="3">
    <source>
        <dbReference type="Proteomes" id="UP000682739"/>
    </source>
</evidence>
<evidence type="ECO:0000313" key="2">
    <source>
        <dbReference type="EMBL" id="QTH63329.1"/>
    </source>
</evidence>
<keyword evidence="1" id="KW-0472">Membrane</keyword>
<accession>A0A975HJK7</accession>
<sequence length="139" mass="16260">MQYQPKEVYIGGFNPVYECVQNGFFLIGAGKLGVMFSIVVMRGDILFWVSAFIGTVTLLRAKRWYDKWLDRELRIKCIDINYIERLSDETAPKYKKQQAITAITNRASRVWWSYLLFFTPHMALSGFCWWLLNAWGTIG</sequence>
<dbReference type="RefSeq" id="WP_208831386.1">
    <property type="nucleotide sequence ID" value="NZ_CP072110.1"/>
</dbReference>
<name>A0A975HJK7_9GAMM</name>
<organism evidence="2 3">
    <name type="scientific">Psychrosphaera ytuae</name>
    <dbReference type="NCBI Taxonomy" id="2820710"/>
    <lineage>
        <taxon>Bacteria</taxon>
        <taxon>Pseudomonadati</taxon>
        <taxon>Pseudomonadota</taxon>
        <taxon>Gammaproteobacteria</taxon>
        <taxon>Alteromonadales</taxon>
        <taxon>Pseudoalteromonadaceae</taxon>
        <taxon>Psychrosphaera</taxon>
    </lineage>
</organism>
<protein>
    <submittedName>
        <fullName evidence="2">Uncharacterized protein</fullName>
    </submittedName>
</protein>
<keyword evidence="1" id="KW-1133">Transmembrane helix</keyword>